<evidence type="ECO:0000313" key="2">
    <source>
        <dbReference type="EMBL" id="MCU6764447.1"/>
    </source>
</evidence>
<organism evidence="2 3">
    <name type="scientific">Blautia ammoniilytica</name>
    <dbReference type="NCBI Taxonomy" id="2981782"/>
    <lineage>
        <taxon>Bacteria</taxon>
        <taxon>Bacillati</taxon>
        <taxon>Bacillota</taxon>
        <taxon>Clostridia</taxon>
        <taxon>Lachnospirales</taxon>
        <taxon>Lachnospiraceae</taxon>
        <taxon>Blautia</taxon>
    </lineage>
</organism>
<evidence type="ECO:0008006" key="4">
    <source>
        <dbReference type="Google" id="ProtNLM"/>
    </source>
</evidence>
<feature type="transmembrane region" description="Helical" evidence="1">
    <location>
        <begin position="82"/>
        <end position="101"/>
    </location>
</feature>
<proteinExistence type="predicted"/>
<dbReference type="RefSeq" id="WP_158420672.1">
    <property type="nucleotide sequence ID" value="NZ_JAOQJL010000004.1"/>
</dbReference>
<name>A0ABT2TSD6_9FIRM</name>
<accession>A0ABT2TSD6</accession>
<feature type="transmembrane region" description="Helical" evidence="1">
    <location>
        <begin position="20"/>
        <end position="42"/>
    </location>
</feature>
<protein>
    <recommendedName>
        <fullName evidence="4">Calcium:proton exchanger</fullName>
    </recommendedName>
</protein>
<keyword evidence="3" id="KW-1185">Reference proteome</keyword>
<comment type="caution">
    <text evidence="2">The sequence shown here is derived from an EMBL/GenBank/DDBJ whole genome shotgun (WGS) entry which is preliminary data.</text>
</comment>
<dbReference type="Proteomes" id="UP001652409">
    <property type="component" value="Unassembled WGS sequence"/>
</dbReference>
<reference evidence="2 3" key="1">
    <citation type="journal article" date="2021" name="ISME Commun">
        <title>Automated analysis of genomic sequences facilitates high-throughput and comprehensive description of bacteria.</title>
        <authorList>
            <person name="Hitch T.C.A."/>
        </authorList>
    </citation>
    <scope>NUCLEOTIDE SEQUENCE [LARGE SCALE GENOMIC DNA]</scope>
    <source>
        <strain evidence="2 3">Sanger_23</strain>
    </source>
</reference>
<keyword evidence="1" id="KW-0472">Membrane</keyword>
<evidence type="ECO:0000313" key="3">
    <source>
        <dbReference type="Proteomes" id="UP001652409"/>
    </source>
</evidence>
<gene>
    <name evidence="2" type="ORF">OCV61_03365</name>
</gene>
<feature type="transmembrane region" description="Helical" evidence="1">
    <location>
        <begin position="48"/>
        <end position="70"/>
    </location>
</feature>
<keyword evidence="1" id="KW-0812">Transmembrane</keyword>
<sequence length="104" mass="11110">MARRYRYSFTKKKEAGKGKVSVTMAVISLILFCGAVTAAFLLEGQYGFVTGGVCLFAALLSIYGFIMGLLSFSEAGKGHKTSIIGSITNGIIMILWLGIYLTGV</sequence>
<keyword evidence="1" id="KW-1133">Transmembrane helix</keyword>
<evidence type="ECO:0000256" key="1">
    <source>
        <dbReference type="SAM" id="Phobius"/>
    </source>
</evidence>
<dbReference type="EMBL" id="JAOQJL010000004">
    <property type="protein sequence ID" value="MCU6764447.1"/>
    <property type="molecule type" value="Genomic_DNA"/>
</dbReference>